<evidence type="ECO:0000313" key="3">
    <source>
        <dbReference type="Proteomes" id="UP000245506"/>
    </source>
</evidence>
<dbReference type="EMBL" id="QGKL01000019">
    <property type="protein sequence ID" value="PWQ97582.1"/>
    <property type="molecule type" value="Genomic_DNA"/>
</dbReference>
<name>A0A317CMP2_9GAMM</name>
<evidence type="ECO:0000313" key="2">
    <source>
        <dbReference type="EMBL" id="PWQ97582.1"/>
    </source>
</evidence>
<dbReference type="RefSeq" id="WP_109822624.1">
    <property type="nucleotide sequence ID" value="NZ_QGKL01000019.1"/>
</dbReference>
<reference evidence="2 3" key="1">
    <citation type="submission" date="2018-05" db="EMBL/GenBank/DDBJ databases">
        <title>Leucothrix arctica sp. nov., isolated from Arctic seawater.</title>
        <authorList>
            <person name="Choi A."/>
            <person name="Baek K."/>
        </authorList>
    </citation>
    <scope>NUCLEOTIDE SEQUENCE [LARGE SCALE GENOMIC DNA]</scope>
    <source>
        <strain evidence="2 3">IMCC9719</strain>
    </source>
</reference>
<feature type="domain" description="Beta-lactamase-related" evidence="1">
    <location>
        <begin position="58"/>
        <end position="349"/>
    </location>
</feature>
<keyword evidence="3" id="KW-1185">Reference proteome</keyword>
<dbReference type="Pfam" id="PF00144">
    <property type="entry name" value="Beta-lactamase"/>
    <property type="match status" value="1"/>
</dbReference>
<dbReference type="Proteomes" id="UP000245506">
    <property type="component" value="Unassembled WGS sequence"/>
</dbReference>
<dbReference type="InterPro" id="IPR001466">
    <property type="entry name" value="Beta-lactam-related"/>
</dbReference>
<proteinExistence type="predicted"/>
<sequence length="373" mass="41220">MIQNIMIFLLVVLVLVACAFFYARRKILTVEDKKHLKVEIDAEVTKMTKGDPKEAIMVGVYKQGTSYFKSEGRFSEDLYQQPDQHSIFQIGSLSKLITVSVLHALIREGLVTMDSTLGELMGDKYELSEDAKSVTLHQLVTHTSGFPRVPKVFIDKTVDQFGKEDILKNPYSVLSFDDVIEYLKTSEGKKESGYVEYSNFGTGLLGHVLEVVSGERLDCLAKDKICSALGMNMTSTELSDEMNESMVQGYDRNGDKADLWTFGALEGAGGFNSTAADMLTFLKHFLNQSSDSKNPLDADGGWMKAGKLEKFYGNKNVSWHNGMVGGFSSYAAIDPVDDIAIIILSAKATDLTMPGIMLMRLARTQSWATSNPS</sequence>
<dbReference type="Gene3D" id="3.40.710.10">
    <property type="entry name" value="DD-peptidase/beta-lactamase superfamily"/>
    <property type="match status" value="1"/>
</dbReference>
<dbReference type="PANTHER" id="PTHR46825:SF8">
    <property type="entry name" value="BETA-LACTAMASE-RELATED"/>
    <property type="match status" value="1"/>
</dbReference>
<dbReference type="InterPro" id="IPR050491">
    <property type="entry name" value="AmpC-like"/>
</dbReference>
<evidence type="ECO:0000259" key="1">
    <source>
        <dbReference type="Pfam" id="PF00144"/>
    </source>
</evidence>
<organism evidence="2 3">
    <name type="scientific">Leucothrix arctica</name>
    <dbReference type="NCBI Taxonomy" id="1481894"/>
    <lineage>
        <taxon>Bacteria</taxon>
        <taxon>Pseudomonadati</taxon>
        <taxon>Pseudomonadota</taxon>
        <taxon>Gammaproteobacteria</taxon>
        <taxon>Thiotrichales</taxon>
        <taxon>Thiotrichaceae</taxon>
        <taxon>Leucothrix</taxon>
    </lineage>
</organism>
<protein>
    <recommendedName>
        <fullName evidence="1">Beta-lactamase-related domain-containing protein</fullName>
    </recommendedName>
</protein>
<dbReference type="SUPFAM" id="SSF56601">
    <property type="entry name" value="beta-lactamase/transpeptidase-like"/>
    <property type="match status" value="1"/>
</dbReference>
<dbReference type="InterPro" id="IPR012338">
    <property type="entry name" value="Beta-lactam/transpept-like"/>
</dbReference>
<comment type="caution">
    <text evidence="2">The sequence shown here is derived from an EMBL/GenBank/DDBJ whole genome shotgun (WGS) entry which is preliminary data.</text>
</comment>
<accession>A0A317CMP2</accession>
<dbReference type="PANTHER" id="PTHR46825">
    <property type="entry name" value="D-ALANYL-D-ALANINE-CARBOXYPEPTIDASE/ENDOPEPTIDASE AMPH"/>
    <property type="match status" value="1"/>
</dbReference>
<dbReference type="OrthoDB" id="5622764at2"/>
<gene>
    <name evidence="2" type="ORF">DKT75_06595</name>
</gene>
<dbReference type="AlphaFoldDB" id="A0A317CMP2"/>